<evidence type="ECO:0000313" key="2">
    <source>
        <dbReference type="Proteomes" id="UP000601435"/>
    </source>
</evidence>
<dbReference type="EMBL" id="CAJNJA010004237">
    <property type="protein sequence ID" value="CAE7178699.1"/>
    <property type="molecule type" value="Genomic_DNA"/>
</dbReference>
<dbReference type="AlphaFoldDB" id="A0A812IUI9"/>
<organism evidence="1 2">
    <name type="scientific">Symbiodinium necroappetens</name>
    <dbReference type="NCBI Taxonomy" id="1628268"/>
    <lineage>
        <taxon>Eukaryota</taxon>
        <taxon>Sar</taxon>
        <taxon>Alveolata</taxon>
        <taxon>Dinophyceae</taxon>
        <taxon>Suessiales</taxon>
        <taxon>Symbiodiniaceae</taxon>
        <taxon>Symbiodinium</taxon>
    </lineage>
</organism>
<proteinExistence type="predicted"/>
<reference evidence="1" key="1">
    <citation type="submission" date="2021-02" db="EMBL/GenBank/DDBJ databases">
        <authorList>
            <person name="Dougan E. K."/>
            <person name="Rhodes N."/>
            <person name="Thang M."/>
            <person name="Chan C."/>
        </authorList>
    </citation>
    <scope>NUCLEOTIDE SEQUENCE</scope>
</reference>
<accession>A0A812IUI9</accession>
<dbReference type="OrthoDB" id="487381at2759"/>
<sequence length="100" mass="11384">MVLRDDRRTVVDVAWPSPCNVTLESRAGRLHQKVRVSQLSTGKHAGRRGQVALDARHKEFPLFVQRGEDVELVVNVEFPASESVHFPVEDLVELREATRR</sequence>
<keyword evidence="2" id="KW-1185">Reference proteome</keyword>
<protein>
    <submittedName>
        <fullName evidence="1">Uncharacterized protein</fullName>
    </submittedName>
</protein>
<name>A0A812IUI9_9DINO</name>
<comment type="caution">
    <text evidence="1">The sequence shown here is derived from an EMBL/GenBank/DDBJ whole genome shotgun (WGS) entry which is preliminary data.</text>
</comment>
<dbReference type="Proteomes" id="UP000601435">
    <property type="component" value="Unassembled WGS sequence"/>
</dbReference>
<gene>
    <name evidence="1" type="ORF">SNEC2469_LOCUS664</name>
</gene>
<evidence type="ECO:0000313" key="1">
    <source>
        <dbReference type="EMBL" id="CAE7178699.1"/>
    </source>
</evidence>